<dbReference type="RefSeq" id="WP_317329698.1">
    <property type="nucleotide sequence ID" value="NZ_JAWJZA010000001.1"/>
</dbReference>
<comment type="caution">
    <text evidence="6">The sequence shown here is derived from an EMBL/GenBank/DDBJ whole genome shotgun (WGS) entry which is preliminary data.</text>
</comment>
<feature type="transmembrane region" description="Helical" evidence="5">
    <location>
        <begin position="159"/>
        <end position="184"/>
    </location>
</feature>
<dbReference type="Gene3D" id="1.20.1530.20">
    <property type="match status" value="1"/>
</dbReference>
<dbReference type="InterPro" id="IPR038770">
    <property type="entry name" value="Na+/solute_symporter_sf"/>
</dbReference>
<dbReference type="InterPro" id="IPR004710">
    <property type="entry name" value="Bilac:Na_transpt"/>
</dbReference>
<name>A0ABU3Z7P7_9FIRM</name>
<feature type="transmembrane region" description="Helical" evidence="5">
    <location>
        <begin position="227"/>
        <end position="250"/>
    </location>
</feature>
<feature type="transmembrane region" description="Helical" evidence="5">
    <location>
        <begin position="98"/>
        <end position="121"/>
    </location>
</feature>
<proteinExistence type="predicted"/>
<protein>
    <submittedName>
        <fullName evidence="6">Bile acid:sodium symporter family protein</fullName>
    </submittedName>
</protein>
<sequence>MGLVQAINKAFNSYLSWIVLIVAVVAFLVPGLFDWAAKQTVPLLQLVMFSMGLTLTASAFVAVFKQPWQVILVSVIQFAWMPLAGFLIGYIFNFPPEVAVGFILLGACPGGTASNVMTFLANGNVPLSISATAVSTMLAPILTPIFIVFYAGATSSIEIAFWPMFMSIVKIVVVPIVLGIIINYFVGSKIEPVKEVLPTIAAIAVLIIIGGVTAISRNNIMETGAIIFVACLLQNLSGYLVTYGVCKLVGTETASRRAMQIEVGMQNSALAASLAMTHFTPQAAVAGAVFSIIHNFTGSIFAGFCRKNDSKNI</sequence>
<dbReference type="Pfam" id="PF01758">
    <property type="entry name" value="SBF"/>
    <property type="match status" value="1"/>
</dbReference>
<keyword evidence="4 5" id="KW-0472">Membrane</keyword>
<evidence type="ECO:0000256" key="2">
    <source>
        <dbReference type="ARBA" id="ARBA00022692"/>
    </source>
</evidence>
<dbReference type="PANTHER" id="PTHR10361">
    <property type="entry name" value="SODIUM-BILE ACID COTRANSPORTER"/>
    <property type="match status" value="1"/>
</dbReference>
<dbReference type="Proteomes" id="UP001272515">
    <property type="component" value="Unassembled WGS sequence"/>
</dbReference>
<evidence type="ECO:0000256" key="1">
    <source>
        <dbReference type="ARBA" id="ARBA00004141"/>
    </source>
</evidence>
<feature type="transmembrane region" description="Helical" evidence="5">
    <location>
        <begin position="133"/>
        <end position="153"/>
    </location>
</feature>
<evidence type="ECO:0000313" key="6">
    <source>
        <dbReference type="EMBL" id="MDV5087929.1"/>
    </source>
</evidence>
<feature type="transmembrane region" description="Helical" evidence="5">
    <location>
        <begin position="196"/>
        <end position="215"/>
    </location>
</feature>
<keyword evidence="2 5" id="KW-0812">Transmembrane</keyword>
<dbReference type="InterPro" id="IPR002657">
    <property type="entry name" value="BilAc:Na_symport/Acr3"/>
</dbReference>
<comment type="subcellular location">
    <subcellularLocation>
        <location evidence="1">Membrane</location>
        <topology evidence="1">Multi-pass membrane protein</topology>
    </subcellularLocation>
</comment>
<keyword evidence="3 5" id="KW-1133">Transmembrane helix</keyword>
<gene>
    <name evidence="6" type="ORF">RVY80_03580</name>
</gene>
<accession>A0ABU3Z7P7</accession>
<feature type="transmembrane region" description="Helical" evidence="5">
    <location>
        <begin position="14"/>
        <end position="37"/>
    </location>
</feature>
<evidence type="ECO:0000256" key="5">
    <source>
        <dbReference type="SAM" id="Phobius"/>
    </source>
</evidence>
<evidence type="ECO:0000256" key="3">
    <source>
        <dbReference type="ARBA" id="ARBA00022989"/>
    </source>
</evidence>
<reference evidence="6 7" key="1">
    <citation type="submission" date="2023-10" db="EMBL/GenBank/DDBJ databases">
        <title>Veillonella sp. nov., isolated from a pig farm feces dump.</title>
        <authorList>
            <person name="Chang Y.-H."/>
        </authorList>
    </citation>
    <scope>NUCLEOTIDE SEQUENCE [LARGE SCALE GENOMIC DNA]</scope>
    <source>
        <strain evidence="6 7">YH-vei2233</strain>
    </source>
</reference>
<feature type="transmembrane region" description="Helical" evidence="5">
    <location>
        <begin position="71"/>
        <end position="92"/>
    </location>
</feature>
<dbReference type="PANTHER" id="PTHR10361:SF28">
    <property type="entry name" value="P3 PROTEIN-RELATED"/>
    <property type="match status" value="1"/>
</dbReference>
<organism evidence="6 7">
    <name type="scientific">Veillonella absiana</name>
    <dbReference type="NCBI Taxonomy" id="3079305"/>
    <lineage>
        <taxon>Bacteria</taxon>
        <taxon>Bacillati</taxon>
        <taxon>Bacillota</taxon>
        <taxon>Negativicutes</taxon>
        <taxon>Veillonellales</taxon>
        <taxon>Veillonellaceae</taxon>
        <taxon>Veillonella</taxon>
    </lineage>
</organism>
<feature type="transmembrane region" description="Helical" evidence="5">
    <location>
        <begin position="43"/>
        <end position="64"/>
    </location>
</feature>
<evidence type="ECO:0000256" key="4">
    <source>
        <dbReference type="ARBA" id="ARBA00023136"/>
    </source>
</evidence>
<dbReference type="EMBL" id="JAWJZB010000003">
    <property type="protein sequence ID" value="MDV5087929.1"/>
    <property type="molecule type" value="Genomic_DNA"/>
</dbReference>
<keyword evidence="7" id="KW-1185">Reference proteome</keyword>
<evidence type="ECO:0000313" key="7">
    <source>
        <dbReference type="Proteomes" id="UP001272515"/>
    </source>
</evidence>